<dbReference type="RefSeq" id="WP_066515537.1">
    <property type="nucleotide sequence ID" value="NZ_LNCU01000125.1"/>
</dbReference>
<dbReference type="NCBIfam" id="TIGR00225">
    <property type="entry name" value="prc"/>
    <property type="match status" value="1"/>
</dbReference>
<dbReference type="GO" id="GO:0008236">
    <property type="term" value="F:serine-type peptidase activity"/>
    <property type="evidence" value="ECO:0007669"/>
    <property type="project" value="UniProtKB-KW"/>
</dbReference>
<dbReference type="FunFam" id="2.30.42.10:FF:000063">
    <property type="entry name" value="Peptidase, S41 family"/>
    <property type="match status" value="1"/>
</dbReference>
<dbReference type="GO" id="GO:0007165">
    <property type="term" value="P:signal transduction"/>
    <property type="evidence" value="ECO:0007669"/>
    <property type="project" value="TreeGrafter"/>
</dbReference>
<dbReference type="GO" id="GO:0030288">
    <property type="term" value="C:outer membrane-bounded periplasmic space"/>
    <property type="evidence" value="ECO:0007669"/>
    <property type="project" value="TreeGrafter"/>
</dbReference>
<dbReference type="InterPro" id="IPR036034">
    <property type="entry name" value="PDZ_sf"/>
</dbReference>
<dbReference type="InterPro" id="IPR004447">
    <property type="entry name" value="Peptidase_S41A"/>
</dbReference>
<protein>
    <submittedName>
        <fullName evidence="8">Peptidase S41</fullName>
    </submittedName>
</protein>
<dbReference type="SUPFAM" id="SSF50156">
    <property type="entry name" value="PDZ domain-like"/>
    <property type="match status" value="1"/>
</dbReference>
<keyword evidence="4 5" id="KW-0720">Serine protease</keyword>
<evidence type="ECO:0000256" key="5">
    <source>
        <dbReference type="RuleBase" id="RU004404"/>
    </source>
</evidence>
<dbReference type="PROSITE" id="PS50106">
    <property type="entry name" value="PDZ"/>
    <property type="match status" value="1"/>
</dbReference>
<name>A0A120FH40_9BRAD</name>
<dbReference type="CDD" id="cd06782">
    <property type="entry name" value="cpPDZ_CPP-like"/>
    <property type="match status" value="1"/>
</dbReference>
<evidence type="ECO:0000259" key="7">
    <source>
        <dbReference type="PROSITE" id="PS50106"/>
    </source>
</evidence>
<evidence type="ECO:0000256" key="1">
    <source>
        <dbReference type="ARBA" id="ARBA00009179"/>
    </source>
</evidence>
<dbReference type="CDD" id="cd07560">
    <property type="entry name" value="Peptidase_S41_CPP"/>
    <property type="match status" value="1"/>
</dbReference>
<evidence type="ECO:0000313" key="8">
    <source>
        <dbReference type="EMBL" id="KWV45362.1"/>
    </source>
</evidence>
<dbReference type="InterPro" id="IPR029045">
    <property type="entry name" value="ClpP/crotonase-like_dom_sf"/>
</dbReference>
<comment type="similarity">
    <text evidence="1 5">Belongs to the peptidase S41A family.</text>
</comment>
<dbReference type="OrthoDB" id="9812068at2"/>
<proteinExistence type="inferred from homology"/>
<dbReference type="EMBL" id="LNCU01000125">
    <property type="protein sequence ID" value="KWV45362.1"/>
    <property type="molecule type" value="Genomic_DNA"/>
</dbReference>
<comment type="caution">
    <text evidence="8">The sequence shown here is derived from an EMBL/GenBank/DDBJ whole genome shotgun (WGS) entry which is preliminary data.</text>
</comment>
<dbReference type="PANTHER" id="PTHR32060:SF30">
    <property type="entry name" value="CARBOXY-TERMINAL PROCESSING PROTEASE CTPA"/>
    <property type="match status" value="1"/>
</dbReference>
<sequence>MKTSHFRAIGITCAASAAVVGLGLASRVFAGPSTVDLGLLSGVMQLVQEDYVHPVDSNELTNAALKGMLSRLDPHSAYMTEPEFRESREDISGKFGGIGLQITYHNGLPTVLSPIDDTPGARAGLQPGDAIVSVDGQTTRGVDLMDVIRKIRGKPGTVVRLTILRDGKSPFDVPLTRQVIEVYSVKSRLESNNMGYLRISEFGQETPSELRQAISNLQHDAGGKLAGVVLDLRNDPGGLLASAVDVSSDFLNGGTVVSIRGRNGNDDQSFTAPATGALLPDTPVVVLVNGASASASEIVAGALQDRHRATVMGTQSFGKGSVQTIIPIKGHGALRLTTALYYTPSGRSIQGDGITPDVVVQAAKDEQVANSLVWREAQLHGAFTNPGTLSKSDAAPDAKGPSPDTASPPIKEQLIGTDKDSQLKAALNYLEHLPASKPALIRTSAPG</sequence>
<gene>
    <name evidence="8" type="ORF">AS156_23895</name>
</gene>
<evidence type="ECO:0000256" key="3">
    <source>
        <dbReference type="ARBA" id="ARBA00022801"/>
    </source>
</evidence>
<dbReference type="Pfam" id="PF03572">
    <property type="entry name" value="Peptidase_S41"/>
    <property type="match status" value="1"/>
</dbReference>
<dbReference type="InterPro" id="IPR041489">
    <property type="entry name" value="PDZ_6"/>
</dbReference>
<keyword evidence="3 5" id="KW-0378">Hydrolase</keyword>
<dbReference type="AlphaFoldDB" id="A0A120FH40"/>
<evidence type="ECO:0000256" key="2">
    <source>
        <dbReference type="ARBA" id="ARBA00022670"/>
    </source>
</evidence>
<feature type="region of interest" description="Disordered" evidence="6">
    <location>
        <begin position="384"/>
        <end position="417"/>
    </location>
</feature>
<dbReference type="PANTHER" id="PTHR32060">
    <property type="entry name" value="TAIL-SPECIFIC PROTEASE"/>
    <property type="match status" value="1"/>
</dbReference>
<evidence type="ECO:0000256" key="4">
    <source>
        <dbReference type="ARBA" id="ARBA00022825"/>
    </source>
</evidence>
<dbReference type="FunFam" id="3.90.226.10:FF:000029">
    <property type="entry name" value="Peptidase, S41 family"/>
    <property type="match status" value="1"/>
</dbReference>
<dbReference type="Proteomes" id="UP000057737">
    <property type="component" value="Unassembled WGS sequence"/>
</dbReference>
<dbReference type="Gene3D" id="2.30.42.10">
    <property type="match status" value="1"/>
</dbReference>
<keyword evidence="9" id="KW-1185">Reference proteome</keyword>
<feature type="domain" description="PDZ" evidence="7">
    <location>
        <begin position="96"/>
        <end position="158"/>
    </location>
</feature>
<dbReference type="InterPro" id="IPR055210">
    <property type="entry name" value="CtpA/B_N"/>
</dbReference>
<organism evidence="8 9">
    <name type="scientific">Bradyrhizobium macuxiense</name>
    <dbReference type="NCBI Taxonomy" id="1755647"/>
    <lineage>
        <taxon>Bacteria</taxon>
        <taxon>Pseudomonadati</taxon>
        <taxon>Pseudomonadota</taxon>
        <taxon>Alphaproteobacteria</taxon>
        <taxon>Hyphomicrobiales</taxon>
        <taxon>Nitrobacteraceae</taxon>
        <taxon>Bradyrhizobium</taxon>
    </lineage>
</organism>
<keyword evidence="2 5" id="KW-0645">Protease</keyword>
<dbReference type="InterPro" id="IPR001478">
    <property type="entry name" value="PDZ"/>
</dbReference>
<dbReference type="GO" id="GO:0006508">
    <property type="term" value="P:proteolysis"/>
    <property type="evidence" value="ECO:0007669"/>
    <property type="project" value="UniProtKB-KW"/>
</dbReference>
<dbReference type="InterPro" id="IPR005151">
    <property type="entry name" value="Tail-specific_protease"/>
</dbReference>
<reference evidence="8 9" key="1">
    <citation type="submission" date="2015-11" db="EMBL/GenBank/DDBJ databases">
        <title>Draft Genome Sequence of the Strain BR 10303 (Bradyrhizobium sp.) isolated from nodules of Centrolobium paraense.</title>
        <authorList>
            <person name="Zelli J.E."/>
            <person name="Simoes-Araujo J.L."/>
            <person name="Barauna A.C."/>
            <person name="Silva K."/>
        </authorList>
    </citation>
    <scope>NUCLEOTIDE SEQUENCE [LARGE SCALE GENOMIC DNA]</scope>
    <source>
        <strain evidence="8 9">BR 10303</strain>
    </source>
</reference>
<dbReference type="Gene3D" id="3.30.750.44">
    <property type="match status" value="1"/>
</dbReference>
<dbReference type="Gene3D" id="3.90.226.10">
    <property type="entry name" value="2-enoyl-CoA Hydratase, Chain A, domain 1"/>
    <property type="match status" value="1"/>
</dbReference>
<accession>A0A120FH40</accession>
<dbReference type="SUPFAM" id="SSF52096">
    <property type="entry name" value="ClpP/crotonase"/>
    <property type="match status" value="1"/>
</dbReference>
<evidence type="ECO:0000313" key="9">
    <source>
        <dbReference type="Proteomes" id="UP000057737"/>
    </source>
</evidence>
<dbReference type="Pfam" id="PF22694">
    <property type="entry name" value="CtpB_N-like"/>
    <property type="match status" value="1"/>
</dbReference>
<dbReference type="SMART" id="SM00228">
    <property type="entry name" value="PDZ"/>
    <property type="match status" value="1"/>
</dbReference>
<evidence type="ECO:0000256" key="6">
    <source>
        <dbReference type="SAM" id="MobiDB-lite"/>
    </source>
</evidence>
<dbReference type="Pfam" id="PF17820">
    <property type="entry name" value="PDZ_6"/>
    <property type="match status" value="1"/>
</dbReference>
<dbReference type="GO" id="GO:0004175">
    <property type="term" value="F:endopeptidase activity"/>
    <property type="evidence" value="ECO:0007669"/>
    <property type="project" value="TreeGrafter"/>
</dbReference>
<dbReference type="SMART" id="SM00245">
    <property type="entry name" value="TSPc"/>
    <property type="match status" value="1"/>
</dbReference>